<dbReference type="Proteomes" id="UP000092713">
    <property type="component" value="Unassembled WGS sequence"/>
</dbReference>
<dbReference type="EMBL" id="LOCQ01000023">
    <property type="protein sequence ID" value="OBV41651.1"/>
    <property type="molecule type" value="Genomic_DNA"/>
</dbReference>
<sequence>MNADYQALISTGLYFRIASQHSGWSRAYAGAHFVTFRSNNMNAAKLESKAPNARPFSHLGLALRDLLEELDAVSRELARVERAALSEAIQAAPSRKALAL</sequence>
<organism evidence="1 2">
    <name type="scientific">Janthinobacterium psychrotolerans</name>
    <dbReference type="NCBI Taxonomy" id="1747903"/>
    <lineage>
        <taxon>Bacteria</taxon>
        <taxon>Pseudomonadati</taxon>
        <taxon>Pseudomonadota</taxon>
        <taxon>Betaproteobacteria</taxon>
        <taxon>Burkholderiales</taxon>
        <taxon>Oxalobacteraceae</taxon>
        <taxon>Janthinobacterium</taxon>
    </lineage>
</organism>
<evidence type="ECO:0000313" key="1">
    <source>
        <dbReference type="EMBL" id="OBV41651.1"/>
    </source>
</evidence>
<dbReference type="RefSeq" id="WP_065305808.1">
    <property type="nucleotide sequence ID" value="NZ_LOCQ01000023.1"/>
</dbReference>
<keyword evidence="2" id="KW-1185">Reference proteome</keyword>
<name>A0A1A7C6W6_9BURK</name>
<evidence type="ECO:0000313" key="2">
    <source>
        <dbReference type="Proteomes" id="UP000092713"/>
    </source>
</evidence>
<dbReference type="STRING" id="1747903.ASR47_104011"/>
<proteinExistence type="predicted"/>
<gene>
    <name evidence="1" type="ORF">ASR47_104011</name>
</gene>
<reference evidence="1 2" key="1">
    <citation type="submission" date="2016-04" db="EMBL/GenBank/DDBJ databases">
        <title>Draft genome sequence of Janthinobacterium psychrotolerans sp. nov., isolated from freshwater sediments in Denmark.</title>
        <authorList>
            <person name="Gong X."/>
            <person name="Skrivergaard S."/>
            <person name="Korsgaard B.S."/>
            <person name="Schreiber L."/>
            <person name="Marshall I.P."/>
            <person name="Finster K."/>
            <person name="Schramm A."/>
        </authorList>
    </citation>
    <scope>NUCLEOTIDE SEQUENCE [LARGE SCALE GENOMIC DNA]</scope>
    <source>
        <strain evidence="1 2">S3-2</strain>
    </source>
</reference>
<comment type="caution">
    <text evidence="1">The sequence shown here is derived from an EMBL/GenBank/DDBJ whole genome shotgun (WGS) entry which is preliminary data.</text>
</comment>
<protein>
    <submittedName>
        <fullName evidence="1">Uncharacterized protein</fullName>
    </submittedName>
</protein>
<dbReference type="AlphaFoldDB" id="A0A1A7C6W6"/>
<accession>A0A1A7C6W6</accession>